<feature type="domain" description="Gfo/Idh/MocA-like oxidoreductase N-terminal" evidence="3">
    <location>
        <begin position="43"/>
        <end position="172"/>
    </location>
</feature>
<dbReference type="EMBL" id="LMWW01000025">
    <property type="protein sequence ID" value="KUN83264.1"/>
    <property type="molecule type" value="Genomic_DNA"/>
</dbReference>
<comment type="caution">
    <text evidence="5">The sequence shown here is derived from an EMBL/GenBank/DDBJ whole genome shotgun (WGS) entry which is preliminary data.</text>
</comment>
<name>A0A124I3H6_9ACTN</name>
<proteinExistence type="inferred from homology"/>
<dbReference type="OrthoDB" id="103047at2"/>
<dbReference type="SUPFAM" id="SSF55347">
    <property type="entry name" value="Glyceraldehyde-3-phosphate dehydrogenase-like, C-terminal domain"/>
    <property type="match status" value="1"/>
</dbReference>
<dbReference type="STRING" id="1943.AQJ64_17485"/>
<dbReference type="InterPro" id="IPR004104">
    <property type="entry name" value="Gfo/Idh/MocA-like_OxRdtase_C"/>
</dbReference>
<keyword evidence="6" id="KW-1185">Reference proteome</keyword>
<feature type="domain" description="Gfo/Idh/MocA-like oxidoreductase C-terminal" evidence="4">
    <location>
        <begin position="187"/>
        <end position="476"/>
    </location>
</feature>
<dbReference type="Gene3D" id="3.40.50.720">
    <property type="entry name" value="NAD(P)-binding Rossmann-like Domain"/>
    <property type="match status" value="1"/>
</dbReference>
<feature type="region of interest" description="Disordered" evidence="2">
    <location>
        <begin position="1"/>
        <end position="42"/>
    </location>
</feature>
<dbReference type="PANTHER" id="PTHR43377">
    <property type="entry name" value="BILIVERDIN REDUCTASE A"/>
    <property type="match status" value="1"/>
</dbReference>
<comment type="similarity">
    <text evidence="1">Belongs to the Gfo/Idh/MocA family.</text>
</comment>
<evidence type="ECO:0000259" key="3">
    <source>
        <dbReference type="Pfam" id="PF01408"/>
    </source>
</evidence>
<dbReference type="InterPro" id="IPR036291">
    <property type="entry name" value="NAD(P)-bd_dom_sf"/>
</dbReference>
<organism evidence="5 6">
    <name type="scientific">Streptomyces griseoruber</name>
    <dbReference type="NCBI Taxonomy" id="1943"/>
    <lineage>
        <taxon>Bacteria</taxon>
        <taxon>Bacillati</taxon>
        <taxon>Actinomycetota</taxon>
        <taxon>Actinomycetes</taxon>
        <taxon>Kitasatosporales</taxon>
        <taxon>Streptomycetaceae</taxon>
        <taxon>Streptomyces</taxon>
    </lineage>
</organism>
<dbReference type="PANTHER" id="PTHR43377:SF2">
    <property type="entry name" value="BINDING ROSSMANN FOLD OXIDOREDUCTASE, PUTATIVE (AFU_ORTHOLOGUE AFUA_4G00560)-RELATED"/>
    <property type="match status" value="1"/>
</dbReference>
<dbReference type="Proteomes" id="UP000052982">
    <property type="component" value="Unassembled WGS sequence"/>
</dbReference>
<dbReference type="GO" id="GO:0000166">
    <property type="term" value="F:nucleotide binding"/>
    <property type="evidence" value="ECO:0007669"/>
    <property type="project" value="InterPro"/>
</dbReference>
<feature type="region of interest" description="Disordered" evidence="2">
    <location>
        <begin position="492"/>
        <end position="516"/>
    </location>
</feature>
<reference evidence="5 6" key="1">
    <citation type="submission" date="2015-10" db="EMBL/GenBank/DDBJ databases">
        <title>Draft genome sequence of Streptomyces griseoruber DSM 40281, type strain for the species Streptomyces griseoruber.</title>
        <authorList>
            <person name="Ruckert C."/>
            <person name="Winkler A."/>
            <person name="Kalinowski J."/>
            <person name="Kampfer P."/>
            <person name="Glaeser S."/>
        </authorList>
    </citation>
    <scope>NUCLEOTIDE SEQUENCE [LARGE SCALE GENOMIC DNA]</scope>
    <source>
        <strain evidence="5 6">DSM 40281</strain>
    </source>
</reference>
<protein>
    <submittedName>
        <fullName evidence="5">Dehydrogenase</fullName>
    </submittedName>
</protein>
<evidence type="ECO:0000313" key="5">
    <source>
        <dbReference type="EMBL" id="KUN83264.1"/>
    </source>
</evidence>
<dbReference type="Pfam" id="PF01408">
    <property type="entry name" value="GFO_IDH_MocA"/>
    <property type="match status" value="1"/>
</dbReference>
<gene>
    <name evidence="5" type="ORF">AQJ64_17485</name>
</gene>
<dbReference type="Gene3D" id="3.30.360.10">
    <property type="entry name" value="Dihydrodipicolinate Reductase, domain 2"/>
    <property type="match status" value="1"/>
</dbReference>
<evidence type="ECO:0000256" key="1">
    <source>
        <dbReference type="ARBA" id="ARBA00010928"/>
    </source>
</evidence>
<evidence type="ECO:0000313" key="6">
    <source>
        <dbReference type="Proteomes" id="UP000052982"/>
    </source>
</evidence>
<dbReference type="AlphaFoldDB" id="A0A124I3H6"/>
<evidence type="ECO:0000256" key="2">
    <source>
        <dbReference type="SAM" id="MobiDB-lite"/>
    </source>
</evidence>
<dbReference type="InterPro" id="IPR000683">
    <property type="entry name" value="Gfo/Idh/MocA-like_OxRdtase_N"/>
</dbReference>
<evidence type="ECO:0000259" key="4">
    <source>
        <dbReference type="Pfam" id="PF02894"/>
    </source>
</evidence>
<feature type="compositionally biased region" description="Low complexity" evidence="2">
    <location>
        <begin position="11"/>
        <end position="23"/>
    </location>
</feature>
<dbReference type="SUPFAM" id="SSF51735">
    <property type="entry name" value="NAD(P)-binding Rossmann-fold domains"/>
    <property type="match status" value="1"/>
</dbReference>
<dbReference type="InterPro" id="IPR051450">
    <property type="entry name" value="Gfo/Idh/MocA_Oxidoreductases"/>
</dbReference>
<dbReference type="Pfam" id="PF02894">
    <property type="entry name" value="GFO_IDH_MocA_C"/>
    <property type="match status" value="1"/>
</dbReference>
<sequence length="516" mass="56412">MTEYRLVDQNPTAPLPASSTSTTVNPQVVGEFAPPPADQPRRRYAVAGTGHRAGMYVAALTGEHADVGEIVAWLDPNPARIDYYDNEAGRAGGGDAPARLPRYTPDRLERMIAEQRVETVIVTSVDRTHADMVDRSLRAGADVVVEKPLTTDAEGCRRIVRAVADTGNDLIMTFNYRYAPRNSTLRQVIASGVIGEITSVHFEWVLDTMHGADYFRRWHREKHNSGGLLVHKASHHFDLVNWWLDDIPERVYASAGLRFYGDANAAARGMGPRPERGTGAGADPFALDLRDDPRLEALYLQAEHHDGYRRDQDPFAPGITIEDNMSVLVDYRRGATLTYSLNAHSPWEGYRVSVNGTQGRAELSVVERGHIQLDDDGGVDLDPSALPGASAVDQVRPVEDRLVVQKHWNRAEDVAIPDGIGGHGGGDAILLKDIFRRDLRLHTDPLGRAAGYLDGVRAVAVGIAANESLRTAQPVSITDLQLGVCLEDRTAEHSRPAREGVPPGAAVSQRDTPSHQ</sequence>
<accession>A0A124I3H6</accession>